<keyword evidence="13" id="KW-1185">Reference proteome</keyword>
<evidence type="ECO:0000256" key="1">
    <source>
        <dbReference type="ARBA" id="ARBA00003696"/>
    </source>
</evidence>
<keyword evidence="10" id="KW-0732">Signal</keyword>
<feature type="compositionally biased region" description="Basic and acidic residues" evidence="9">
    <location>
        <begin position="1335"/>
        <end position="1353"/>
    </location>
</feature>
<feature type="compositionally biased region" description="Basic and acidic residues" evidence="9">
    <location>
        <begin position="1451"/>
        <end position="1463"/>
    </location>
</feature>
<dbReference type="FunFam" id="2.170.240.10:FF:000001">
    <property type="entry name" value="Collagen IV alpha 1 chain"/>
    <property type="match status" value="1"/>
</dbReference>
<dbReference type="PROSITE" id="PS51403">
    <property type="entry name" value="NC1_IV"/>
    <property type="match status" value="1"/>
</dbReference>
<evidence type="ECO:0000256" key="2">
    <source>
        <dbReference type="ARBA" id="ARBA00004302"/>
    </source>
</evidence>
<evidence type="ECO:0000256" key="7">
    <source>
        <dbReference type="ARBA" id="ARBA00023119"/>
    </source>
</evidence>
<feature type="region of interest" description="Disordered" evidence="9">
    <location>
        <begin position="982"/>
        <end position="1042"/>
    </location>
</feature>
<dbReference type="Pfam" id="PF01391">
    <property type="entry name" value="Collagen"/>
    <property type="match status" value="1"/>
</dbReference>
<evidence type="ECO:0000256" key="4">
    <source>
        <dbReference type="ARBA" id="ARBA00022530"/>
    </source>
</evidence>
<dbReference type="GO" id="GO:0005581">
    <property type="term" value="C:collagen trimer"/>
    <property type="evidence" value="ECO:0007669"/>
    <property type="project" value="UniProtKB-KW"/>
</dbReference>
<dbReference type="InterPro" id="IPR016187">
    <property type="entry name" value="CTDL_fold"/>
</dbReference>
<feature type="region of interest" description="Disordered" evidence="9">
    <location>
        <begin position="1335"/>
        <end position="1371"/>
    </location>
</feature>
<dbReference type="SUPFAM" id="SSF56436">
    <property type="entry name" value="C-type lectin-like"/>
    <property type="match status" value="2"/>
</dbReference>
<dbReference type="Gene3D" id="2.170.240.10">
    <property type="entry name" value="Collagen IV, non-collagenous"/>
    <property type="match status" value="1"/>
</dbReference>
<feature type="signal peptide" evidence="10">
    <location>
        <begin position="1"/>
        <end position="25"/>
    </location>
</feature>
<comment type="function">
    <text evidence="1">Type IV collagen is the major structural component of glomerular basement membranes (GBM), forming a 'chicken-wire' meshwork together with laminins, proteoglycans and entactin/nidogen.</text>
</comment>
<keyword evidence="3" id="KW-0964">Secreted</keyword>
<dbReference type="SMART" id="SM00111">
    <property type="entry name" value="C4"/>
    <property type="match status" value="2"/>
</dbReference>
<evidence type="ECO:0000256" key="9">
    <source>
        <dbReference type="SAM" id="MobiDB-lite"/>
    </source>
</evidence>
<comment type="caution">
    <text evidence="12">The sequence shown here is derived from an EMBL/GenBank/DDBJ whole genome shotgun (WGS) entry which is preliminary data.</text>
</comment>
<dbReference type="STRING" id="33528.ENSGAFP00000031619"/>
<dbReference type="InterPro" id="IPR036954">
    <property type="entry name" value="Collagen_IV_NC_sf"/>
</dbReference>
<accession>A0A315W7P9</accession>
<keyword evidence="6" id="KW-0084">Basement membrane</keyword>
<keyword evidence="5" id="KW-0677">Repeat</keyword>
<evidence type="ECO:0000256" key="8">
    <source>
        <dbReference type="ARBA" id="ARBA00023157"/>
    </source>
</evidence>
<protein>
    <recommendedName>
        <fullName evidence="11">Collagen IV NC1 domain-containing protein</fullName>
    </recommendedName>
</protein>
<evidence type="ECO:0000313" key="12">
    <source>
        <dbReference type="EMBL" id="PWA31381.1"/>
    </source>
</evidence>
<dbReference type="InterPro" id="IPR001442">
    <property type="entry name" value="Collagen_IV_NC"/>
</dbReference>
<organism evidence="12 13">
    <name type="scientific">Gambusia affinis</name>
    <name type="common">Western mosquitofish</name>
    <name type="synonym">Heterandria affinis</name>
    <dbReference type="NCBI Taxonomy" id="33528"/>
    <lineage>
        <taxon>Eukaryota</taxon>
        <taxon>Metazoa</taxon>
        <taxon>Chordata</taxon>
        <taxon>Craniata</taxon>
        <taxon>Vertebrata</taxon>
        <taxon>Euteleostomi</taxon>
        <taxon>Actinopterygii</taxon>
        <taxon>Neopterygii</taxon>
        <taxon>Teleostei</taxon>
        <taxon>Neoteleostei</taxon>
        <taxon>Acanthomorphata</taxon>
        <taxon>Ovalentaria</taxon>
        <taxon>Atherinomorphae</taxon>
        <taxon>Cyprinodontiformes</taxon>
        <taxon>Poeciliidae</taxon>
        <taxon>Poeciliinae</taxon>
        <taxon>Gambusia</taxon>
    </lineage>
</organism>
<feature type="chain" id="PRO_5016453105" description="Collagen IV NC1 domain-containing protein" evidence="10">
    <location>
        <begin position="26"/>
        <end position="1880"/>
    </location>
</feature>
<evidence type="ECO:0000313" key="13">
    <source>
        <dbReference type="Proteomes" id="UP000250572"/>
    </source>
</evidence>
<keyword evidence="7" id="KW-0176">Collagen</keyword>
<feature type="compositionally biased region" description="Low complexity" evidence="9">
    <location>
        <begin position="650"/>
        <end position="660"/>
    </location>
</feature>
<feature type="region of interest" description="Disordered" evidence="9">
    <location>
        <begin position="600"/>
        <end position="674"/>
    </location>
</feature>
<proteinExistence type="predicted"/>
<evidence type="ECO:0000256" key="5">
    <source>
        <dbReference type="ARBA" id="ARBA00022737"/>
    </source>
</evidence>
<dbReference type="Pfam" id="PF01413">
    <property type="entry name" value="C4"/>
    <property type="match status" value="2"/>
</dbReference>
<dbReference type="GO" id="GO:0005604">
    <property type="term" value="C:basement membrane"/>
    <property type="evidence" value="ECO:0007669"/>
    <property type="project" value="UniProtKB-SubCell"/>
</dbReference>
<reference evidence="12 13" key="1">
    <citation type="journal article" date="2018" name="G3 (Bethesda)">
        <title>A High-Quality Reference Genome for the Invasive Mosquitofish Gambusia affinis Using a Chicago Library.</title>
        <authorList>
            <person name="Hoffberg S.L."/>
            <person name="Troendle N.J."/>
            <person name="Glenn T.C."/>
            <person name="Mahmud O."/>
            <person name="Louha S."/>
            <person name="Chalopin D."/>
            <person name="Bennetzen J.L."/>
            <person name="Mauricio R."/>
        </authorList>
    </citation>
    <scope>NUCLEOTIDE SEQUENCE [LARGE SCALE GENOMIC DNA]</scope>
    <source>
        <strain evidence="12">NE01/NJP1002.9</strain>
        <tissue evidence="12">Muscle</tissue>
    </source>
</reference>
<sequence length="1880" mass="206553">MLSPSGALLLLLLAALYCSLNLTQAEIYCVLAPPPLLEGTGEKEEEGGGIRDKASLENKDNSPLTLLLKELWQRSQVNKMIRATWTRTLVFQVWQSDRKIPSSAAILSPLASDPEKARNVRNRREAEIRVVRGAVYFSSQSCRASPRSDCILAGSLTRESGNSWKRESKRKRTAMWKDRAKTVQASSQAPACRDHRGKEAGWALEGGGGGDKGCGASCGKCDCSGVKGAKSYLRMMLPSGVSQWNSSKSVQEGERGFPGLHGNMGFPGMQGNEGPPGPMGPKGDLGAPGAPGLKGVRGPPGLPGFPGNPGLPGLNGNDGPPGAPGIPGCNGTKGLPGLEGVKETVGFLAHLDDRDHLESLDQMDLLDPEDTQDLKGTLDLPALQERKVNEDSEAHLGPLDHLKKVQDRPQQFLYKDHRVSVFLTRKESKVNKAHLDHEEKKVPQEFLDSLGCRARKEKKDHRVTLKVHLALLAHLVSQGNWEKKVFLVLRESLAHQAAPSRVLVENLGRKEKGVRKGTEAEMENLFLDHRENQGLSVPRGHQDQHLTLKSVIWRKETLVHLDLLDYQGRTDKKVIKETFVLDVMVNLDYLALQVLKESKVGPPGAVGGKGEKGRSGPPGEPGTPVSTKRCLHINNVTDGQIQREKPLQNSYSSDGSSGPPGLMGAPGAVGDPGDHLVTKERKVFLDVLDYRDNLAGKECQGEMDSRVNRGSKENLPKKALKVNVAQRVTPASWGLLEKGALLVFQGSAGQVNQERKAVRDSQAVPELQDDLVTMETIDANPTESQVKVLALRDPQDRLDRGELTACRDFKVTEVKQVTKVCQAFLEKRGNKDRLESAFLAQRVPKVSVESLEPQDYPESQGGQDRTAQLEKLVHRDKKVSLDGVFQDQKVRRATKESQVFLEIREAWDSRGFPAQRDRQVLRDFRELKATSDLRDHPVRSANRVLRGKVCLDHKDLKDHMEREDLMVPKVKWGLWEFQERRDSQDHRGNLGDPGVTGLRGESGKEGEKGERGEEGPPGPPGNLTQTDMEHMKGEKGDIGDPGTHSTMEALIFCCFFSFPILTRATLASKENREWLAKMVHLEHLASQVRKEIPAFLEILVPWDLQDRKAAWERWEYQVQLVQKVPKETSVHRVILGSEAQMVKKETRDYLASQVLVSLDFQERRAGQVSQELQDPVETRVRRVRRECLANPACWDQRATKEALGTQVRQAGQARRAVPDFLDLPESPVVKVALGKVASRDLRVLAEIRVSEDRMASLDPLGREETQVYQVSVFLDLLELSVKEVKKVIRVFPACLVNQVFLVLKEKRDFLDLRDHRGSQESEVFPASRWKAPREIREQQDPLEEGLKGEKGDAGRPGYQGESGQKGDSGSPGYPVRYQTLFLLLLFAKHFAYLDGACCMTIRTACCVCMCWFQGPPGLPGINGQKGERGLPGVAGFPGIKGTLGDVGFKGEAGDRGFPGEKGNEGPPGPPGPRLFIKGDTGLPGDQGVTGIQGPKGETGIHGFDGQPGAKGEPGVAGPQGPRGYPGPPGPDGVQGQVGPPGPSSMDHGFLVTRHSQNVEVPPCPGGTTQIYDGYSLLYVQGNERSHGQDLGTAGSCLRKFSPMPFLFCNINNVCNFASRNDYSYWLTSPEPMPMSMAPITGDSIKPFISRCVVCEAPAMVIAVHSQTIRIPPCPQGWDSLWIGYSFVMHTSAGAEGSGQALASPGSCLEEFRSAPFIECHGRGTCNYYANSYSFWLATIETEDMFTKPVPTTLKAGSLRTHISRCQRQTEPLTPRAVFINTSDEALPSDRVVLADAILEYCMDIGVSSPGLTGWVVPLFKNGDCRRGQTLKPPWQGLFGSPGESNRGFRKSSVVFVLDQLYTFSRVLEDQWEFAQPICKT</sequence>
<keyword evidence="4" id="KW-0272">Extracellular matrix</keyword>
<evidence type="ECO:0000256" key="6">
    <source>
        <dbReference type="ARBA" id="ARBA00022869"/>
    </source>
</evidence>
<feature type="region of interest" description="Disordered" evidence="9">
    <location>
        <begin position="1449"/>
        <end position="1548"/>
    </location>
</feature>
<dbReference type="Proteomes" id="UP000250572">
    <property type="component" value="Unassembled WGS sequence"/>
</dbReference>
<comment type="subcellular location">
    <subcellularLocation>
        <location evidence="2">Secreted</location>
        <location evidence="2">Extracellular space</location>
        <location evidence="2">Extracellular matrix</location>
        <location evidence="2">Basement membrane</location>
    </subcellularLocation>
</comment>
<name>A0A315W7P9_GAMAF</name>
<dbReference type="PANTHER" id="PTHR24637">
    <property type="entry name" value="COLLAGEN"/>
    <property type="match status" value="1"/>
</dbReference>
<evidence type="ECO:0000256" key="3">
    <source>
        <dbReference type="ARBA" id="ARBA00022525"/>
    </source>
</evidence>
<keyword evidence="8" id="KW-1015">Disulfide bond</keyword>
<evidence type="ECO:0000256" key="10">
    <source>
        <dbReference type="SAM" id="SignalP"/>
    </source>
</evidence>
<evidence type="ECO:0000259" key="11">
    <source>
        <dbReference type="PROSITE" id="PS51403"/>
    </source>
</evidence>
<gene>
    <name evidence="12" type="ORF">CCH79_00002660</name>
</gene>
<feature type="compositionally biased region" description="Basic and acidic residues" evidence="9">
    <location>
        <begin position="1001"/>
        <end position="1014"/>
    </location>
</feature>
<dbReference type="EMBL" id="NHOQ01000293">
    <property type="protein sequence ID" value="PWA31381.1"/>
    <property type="molecule type" value="Genomic_DNA"/>
</dbReference>
<feature type="domain" description="Collagen IV NC1" evidence="11">
    <location>
        <begin position="1548"/>
        <end position="1772"/>
    </location>
</feature>
<feature type="compositionally biased region" description="Basic and acidic residues" evidence="9">
    <location>
        <begin position="1027"/>
        <end position="1038"/>
    </location>
</feature>
<dbReference type="InterPro" id="IPR008160">
    <property type="entry name" value="Collagen"/>
</dbReference>
<dbReference type="GO" id="GO:0005201">
    <property type="term" value="F:extracellular matrix structural constituent"/>
    <property type="evidence" value="ECO:0007669"/>
    <property type="project" value="InterPro"/>
</dbReference>
<dbReference type="PANTHER" id="PTHR24637:SF421">
    <property type="entry name" value="CUTICLE COLLAGEN DPY-2"/>
    <property type="match status" value="1"/>
</dbReference>